<name>A0ABR3FDA9_9AGAR</name>
<dbReference type="Pfam" id="PF00450">
    <property type="entry name" value="Peptidase_S10"/>
    <property type="match status" value="1"/>
</dbReference>
<dbReference type="PRINTS" id="PR00724">
    <property type="entry name" value="CRBOXYPTASEC"/>
</dbReference>
<keyword evidence="2 7" id="KW-0121">Carboxypeptidase</keyword>
<evidence type="ECO:0000256" key="8">
    <source>
        <dbReference type="SAM" id="Phobius"/>
    </source>
</evidence>
<evidence type="ECO:0000256" key="7">
    <source>
        <dbReference type="RuleBase" id="RU361156"/>
    </source>
</evidence>
<keyword evidence="10" id="KW-1185">Reference proteome</keyword>
<dbReference type="PANTHER" id="PTHR11802">
    <property type="entry name" value="SERINE PROTEASE FAMILY S10 SERINE CARBOXYPEPTIDASE"/>
    <property type="match status" value="1"/>
</dbReference>
<evidence type="ECO:0000256" key="4">
    <source>
        <dbReference type="ARBA" id="ARBA00022729"/>
    </source>
</evidence>
<evidence type="ECO:0000313" key="10">
    <source>
        <dbReference type="Proteomes" id="UP001465976"/>
    </source>
</evidence>
<gene>
    <name evidence="9" type="ORF">V5O48_008659</name>
</gene>
<keyword evidence="3 7" id="KW-0645">Protease</keyword>
<evidence type="ECO:0000313" key="9">
    <source>
        <dbReference type="EMBL" id="KAL0573296.1"/>
    </source>
</evidence>
<dbReference type="PANTHER" id="PTHR11802:SF113">
    <property type="entry name" value="SERINE CARBOXYPEPTIDASE CTSA-4.1"/>
    <property type="match status" value="1"/>
</dbReference>
<evidence type="ECO:0000256" key="2">
    <source>
        <dbReference type="ARBA" id="ARBA00022645"/>
    </source>
</evidence>
<keyword evidence="8" id="KW-0472">Membrane</keyword>
<keyword evidence="6" id="KW-0325">Glycoprotein</keyword>
<keyword evidence="8" id="KW-0812">Transmembrane</keyword>
<evidence type="ECO:0000256" key="5">
    <source>
        <dbReference type="ARBA" id="ARBA00022801"/>
    </source>
</evidence>
<dbReference type="Gene3D" id="3.40.50.1820">
    <property type="entry name" value="alpha/beta hydrolase"/>
    <property type="match status" value="1"/>
</dbReference>
<dbReference type="Proteomes" id="UP001465976">
    <property type="component" value="Unassembled WGS sequence"/>
</dbReference>
<accession>A0ABR3FDA9</accession>
<dbReference type="PROSITE" id="PS00131">
    <property type="entry name" value="CARBOXYPEPT_SER_SER"/>
    <property type="match status" value="1"/>
</dbReference>
<evidence type="ECO:0000256" key="6">
    <source>
        <dbReference type="ARBA" id="ARBA00023180"/>
    </source>
</evidence>
<keyword evidence="5 7" id="KW-0378">Hydrolase</keyword>
<evidence type="ECO:0000256" key="3">
    <source>
        <dbReference type="ARBA" id="ARBA00022670"/>
    </source>
</evidence>
<keyword evidence="8" id="KW-1133">Transmembrane helix</keyword>
<comment type="caution">
    <text evidence="9">The sequence shown here is derived from an EMBL/GenBank/DDBJ whole genome shotgun (WGS) entry which is preliminary data.</text>
</comment>
<feature type="transmembrane region" description="Helical" evidence="8">
    <location>
        <begin position="346"/>
        <end position="367"/>
    </location>
</feature>
<dbReference type="EMBL" id="JBAHYK010000519">
    <property type="protein sequence ID" value="KAL0573296.1"/>
    <property type="molecule type" value="Genomic_DNA"/>
</dbReference>
<dbReference type="SUPFAM" id="SSF53474">
    <property type="entry name" value="alpha/beta-Hydrolases"/>
    <property type="match status" value="1"/>
</dbReference>
<dbReference type="InterPro" id="IPR029058">
    <property type="entry name" value="AB_hydrolase_fold"/>
</dbReference>
<sequence length="369" mass="40712">MVCPCSIDMNKNASASTNGTVWNPYGWNEVANVFFLDQPVGVGFSYADYGETIETTEDAAKDIHAFVSIFFDTFKEFKGRAFHISGESYGGRYLPVFASEIYDQNQIAIREERKDDVIDLRSVIIGNGNTGVAHLYPGKYEVQCGVASLDIPLQPIGKCVRMKKALPRCQEALAKGCFNQFDLINCNAAISFCDNEISAPLWQSGRNPYDVSKMCVGSDLCYAENDAIARFLDLPQTRDLLGVSSHVPRNFSACSDDVGDGFVAHLDKFAMPTEHYVSGLLDRGVRVLIYAGTYDWQCNWVSNKAWTDALEWGGAGEYAGEEMREWELGSGKTAGRVKGRGFNKKGGLAFVTISGAGHMMSIHYFVFGR</sequence>
<dbReference type="InterPro" id="IPR018202">
    <property type="entry name" value="Ser_caboxypep_ser_AS"/>
</dbReference>
<evidence type="ECO:0000256" key="1">
    <source>
        <dbReference type="ARBA" id="ARBA00009431"/>
    </source>
</evidence>
<dbReference type="EC" id="3.4.16.-" evidence="7"/>
<comment type="similarity">
    <text evidence="1 7">Belongs to the peptidase S10 family.</text>
</comment>
<reference evidence="9 10" key="1">
    <citation type="submission" date="2024-02" db="EMBL/GenBank/DDBJ databases">
        <title>A draft genome for the cacao thread blight pathogen Marasmius crinis-equi.</title>
        <authorList>
            <person name="Cohen S.P."/>
            <person name="Baruah I.K."/>
            <person name="Amoako-Attah I."/>
            <person name="Bukari Y."/>
            <person name="Meinhardt L.W."/>
            <person name="Bailey B.A."/>
        </authorList>
    </citation>
    <scope>NUCLEOTIDE SEQUENCE [LARGE SCALE GENOMIC DNA]</scope>
    <source>
        <strain evidence="9 10">GH-76</strain>
    </source>
</reference>
<proteinExistence type="inferred from homology"/>
<dbReference type="Gene3D" id="1.10.287.410">
    <property type="match status" value="1"/>
</dbReference>
<organism evidence="9 10">
    <name type="scientific">Marasmius crinis-equi</name>
    <dbReference type="NCBI Taxonomy" id="585013"/>
    <lineage>
        <taxon>Eukaryota</taxon>
        <taxon>Fungi</taxon>
        <taxon>Dikarya</taxon>
        <taxon>Basidiomycota</taxon>
        <taxon>Agaricomycotina</taxon>
        <taxon>Agaricomycetes</taxon>
        <taxon>Agaricomycetidae</taxon>
        <taxon>Agaricales</taxon>
        <taxon>Marasmiineae</taxon>
        <taxon>Marasmiaceae</taxon>
        <taxon>Marasmius</taxon>
    </lineage>
</organism>
<protein>
    <recommendedName>
        <fullName evidence="7">Carboxypeptidase</fullName>
        <ecNumber evidence="7">3.4.16.-</ecNumber>
    </recommendedName>
</protein>
<keyword evidence="4" id="KW-0732">Signal</keyword>
<dbReference type="InterPro" id="IPR001563">
    <property type="entry name" value="Peptidase_S10"/>
</dbReference>